<keyword evidence="1" id="KW-0143">Chaperone</keyword>
<dbReference type="PRINTS" id="PR00625">
    <property type="entry name" value="JDOMAIN"/>
</dbReference>
<dbReference type="InterPro" id="IPR001623">
    <property type="entry name" value="DnaJ_domain"/>
</dbReference>
<feature type="region of interest" description="Disordered" evidence="2">
    <location>
        <begin position="111"/>
        <end position="131"/>
    </location>
</feature>
<dbReference type="RefSeq" id="WP_044347828.1">
    <property type="nucleotide sequence ID" value="NZ_AZAC01000010.1"/>
</dbReference>
<evidence type="ECO:0000313" key="4">
    <source>
        <dbReference type="EMBL" id="KIX14655.1"/>
    </source>
</evidence>
<dbReference type="SUPFAM" id="SSF57938">
    <property type="entry name" value="DnaJ/Hsp40 cysteine-rich domain"/>
    <property type="match status" value="1"/>
</dbReference>
<dbReference type="PANTHER" id="PTHR44145">
    <property type="entry name" value="DNAJ HOMOLOG SUBFAMILY A MEMBER 3, MITOCHONDRIAL"/>
    <property type="match status" value="1"/>
</dbReference>
<dbReference type="PROSITE" id="PS50076">
    <property type="entry name" value="DNAJ_2"/>
    <property type="match status" value="1"/>
</dbReference>
<feature type="domain" description="J" evidence="3">
    <location>
        <begin position="39"/>
        <end position="103"/>
    </location>
</feature>
<reference evidence="4 5" key="1">
    <citation type="submission" date="2013-11" db="EMBL/GenBank/DDBJ databases">
        <title>Metagenomic analysis of a methanogenic consortium involved in long chain n-alkane degradation.</title>
        <authorList>
            <person name="Davidova I.A."/>
            <person name="Callaghan A.V."/>
            <person name="Wawrik B."/>
            <person name="Pruitt S."/>
            <person name="Marks C."/>
            <person name="Duncan K.E."/>
            <person name="Suflita J.M."/>
        </authorList>
    </citation>
    <scope>NUCLEOTIDE SEQUENCE [LARGE SCALE GENOMIC DNA]</scope>
    <source>
        <strain evidence="4 5">SPR</strain>
    </source>
</reference>
<evidence type="ECO:0000256" key="1">
    <source>
        <dbReference type="ARBA" id="ARBA00023186"/>
    </source>
</evidence>
<dbReference type="Proteomes" id="UP000032233">
    <property type="component" value="Unassembled WGS sequence"/>
</dbReference>
<dbReference type="SUPFAM" id="SSF46565">
    <property type="entry name" value="Chaperone J-domain"/>
    <property type="match status" value="1"/>
</dbReference>
<name>A0A0D2JYM8_9BACT</name>
<dbReference type="InterPro" id="IPR051938">
    <property type="entry name" value="Apopto_cytoskel_mod"/>
</dbReference>
<dbReference type="Gene3D" id="1.10.287.110">
    <property type="entry name" value="DnaJ domain"/>
    <property type="match status" value="1"/>
</dbReference>
<protein>
    <recommendedName>
        <fullName evidence="3">J domain-containing protein</fullName>
    </recommendedName>
</protein>
<dbReference type="InterPro" id="IPR036869">
    <property type="entry name" value="J_dom_sf"/>
</dbReference>
<dbReference type="CDD" id="cd06257">
    <property type="entry name" value="DnaJ"/>
    <property type="match status" value="1"/>
</dbReference>
<dbReference type="STRING" id="1429043.X474_08260"/>
<dbReference type="PANTHER" id="PTHR44145:SF3">
    <property type="entry name" value="DNAJ HOMOLOG SUBFAMILY A MEMBER 3, MITOCHONDRIAL"/>
    <property type="match status" value="1"/>
</dbReference>
<accession>A0A0D2JYM8</accession>
<dbReference type="OrthoDB" id="9779622at2"/>
<keyword evidence="5" id="KW-1185">Reference proteome</keyword>
<proteinExistence type="predicted"/>
<dbReference type="InParanoid" id="A0A0D2JYM8"/>
<evidence type="ECO:0000259" key="3">
    <source>
        <dbReference type="PROSITE" id="PS50076"/>
    </source>
</evidence>
<comment type="caution">
    <text evidence="4">The sequence shown here is derived from an EMBL/GenBank/DDBJ whole genome shotgun (WGS) entry which is preliminary data.</text>
</comment>
<dbReference type="Pfam" id="PF00226">
    <property type="entry name" value="DnaJ"/>
    <property type="match status" value="1"/>
</dbReference>
<dbReference type="AlphaFoldDB" id="A0A0D2JYM8"/>
<evidence type="ECO:0000256" key="2">
    <source>
        <dbReference type="SAM" id="MobiDB-lite"/>
    </source>
</evidence>
<evidence type="ECO:0000313" key="5">
    <source>
        <dbReference type="Proteomes" id="UP000032233"/>
    </source>
</evidence>
<dbReference type="SMART" id="SM00271">
    <property type="entry name" value="DnaJ"/>
    <property type="match status" value="1"/>
</dbReference>
<dbReference type="EMBL" id="AZAC01000010">
    <property type="protein sequence ID" value="KIX14655.1"/>
    <property type="molecule type" value="Genomic_DNA"/>
</dbReference>
<sequence>MIEICWRKPCIREGLNGGFFNVHPGKDLTNMASDHDLNKCYKELGLSPGSSLAQVKFAYHRLAKEFHPDLNPGTLGVMMSRVNKAYRILKAYLEKKENYQTYIFQSFADSTNDSGVRSRKTAGGPLASSPEFGPEFHLGPLAGGQAADDNSLNPGPLAALKGEANNSSWRLVGLSLKNGALLYRIEVNGTPGKLSLPVRKTRPCTSCRGRGLNGENQNELCLHCGGRGRITCSETISVTLPEKWRSGQTIRTSVRHQGMPIEVKLVTPSKRGRES</sequence>
<dbReference type="InterPro" id="IPR036410">
    <property type="entry name" value="HSP_DnaJ_Cys-rich_dom_sf"/>
</dbReference>
<organism evidence="4 5">
    <name type="scientific">Dethiosulfatarculus sandiegensis</name>
    <dbReference type="NCBI Taxonomy" id="1429043"/>
    <lineage>
        <taxon>Bacteria</taxon>
        <taxon>Pseudomonadati</taxon>
        <taxon>Thermodesulfobacteriota</taxon>
        <taxon>Desulfarculia</taxon>
        <taxon>Desulfarculales</taxon>
        <taxon>Desulfarculaceae</taxon>
        <taxon>Dethiosulfatarculus</taxon>
    </lineage>
</organism>
<gene>
    <name evidence="4" type="ORF">X474_08260</name>
</gene>